<reference evidence="2 3" key="1">
    <citation type="submission" date="2017-11" db="EMBL/GenBank/DDBJ databases">
        <title>Genomic Encyclopedia of Type Strains, Phase III (KMG-III): the genomes of soil and plant-associated and newly described type strains.</title>
        <authorList>
            <person name="Whitman W."/>
        </authorList>
    </citation>
    <scope>NUCLEOTIDE SEQUENCE [LARGE SCALE GENOMIC DNA]</scope>
    <source>
        <strain evidence="2 3">CGMCC 1.12274</strain>
    </source>
</reference>
<dbReference type="RefSeq" id="WP_157812555.1">
    <property type="nucleotide sequence ID" value="NZ_PHUF01000004.1"/>
</dbReference>
<feature type="chain" id="PRO_5014748068" description="Lipoprotein" evidence="1">
    <location>
        <begin position="19"/>
        <end position="76"/>
    </location>
</feature>
<dbReference type="Proteomes" id="UP000232587">
    <property type="component" value="Unassembled WGS sequence"/>
</dbReference>
<dbReference type="AlphaFoldDB" id="A0A2N0H7E5"/>
<evidence type="ECO:0000313" key="3">
    <source>
        <dbReference type="Proteomes" id="UP000232587"/>
    </source>
</evidence>
<keyword evidence="3" id="KW-1185">Reference proteome</keyword>
<feature type="signal peptide" evidence="1">
    <location>
        <begin position="1"/>
        <end position="18"/>
    </location>
</feature>
<dbReference type="PROSITE" id="PS51257">
    <property type="entry name" value="PROKAR_LIPOPROTEIN"/>
    <property type="match status" value="1"/>
</dbReference>
<dbReference type="EMBL" id="PHUF01000004">
    <property type="protein sequence ID" value="PKB14866.1"/>
    <property type="molecule type" value="Genomic_DNA"/>
</dbReference>
<evidence type="ECO:0000313" key="2">
    <source>
        <dbReference type="EMBL" id="PKB14866.1"/>
    </source>
</evidence>
<name>A0A2N0H7E5_9SPHN</name>
<accession>A0A2N0H7E5</accession>
<keyword evidence="1" id="KW-0732">Signal</keyword>
<evidence type="ECO:0000256" key="1">
    <source>
        <dbReference type="SAM" id="SignalP"/>
    </source>
</evidence>
<comment type="caution">
    <text evidence="2">The sequence shown here is derived from an EMBL/GenBank/DDBJ whole genome shotgun (WGS) entry which is preliminary data.</text>
</comment>
<proteinExistence type="predicted"/>
<sequence length="76" mass="7390">MSKFVPIALSGAALFALSGCGSSESANEAAQAENVEMPAEEAVGDVVATPVADPSANAVDAAAAMDAPAEEPAKAE</sequence>
<protein>
    <recommendedName>
        <fullName evidence="4">Lipoprotein</fullName>
    </recommendedName>
</protein>
<gene>
    <name evidence="2" type="ORF">B0I00_2468</name>
</gene>
<evidence type="ECO:0008006" key="4">
    <source>
        <dbReference type="Google" id="ProtNLM"/>
    </source>
</evidence>
<organism evidence="2 3">
    <name type="scientific">Novosphingobium kunmingense</name>
    <dbReference type="NCBI Taxonomy" id="1211806"/>
    <lineage>
        <taxon>Bacteria</taxon>
        <taxon>Pseudomonadati</taxon>
        <taxon>Pseudomonadota</taxon>
        <taxon>Alphaproteobacteria</taxon>
        <taxon>Sphingomonadales</taxon>
        <taxon>Sphingomonadaceae</taxon>
        <taxon>Novosphingobium</taxon>
    </lineage>
</organism>